<sequence length="121" mass="13756">MSVQFIMNASIYAVKVNRPRIKKRKQSLQAVGGTKTASESVHKLLNGQKRKCLHYQISQTGFKTVVNGVRIKLGDERTYTEEMKAAKAEKPRQNASKAEPRVYNTHKKRHVKPSKGKRHGK</sequence>
<name>A0AAF0KY90_9CAUD</name>
<organism evidence="2 3">
    <name type="scientific">phage PKM.Lu.22.1</name>
    <dbReference type="NCBI Taxonomy" id="3049197"/>
    <lineage>
        <taxon>Viruses</taxon>
        <taxon>Duplodnaviria</taxon>
        <taxon>Heunggongvirae</taxon>
        <taxon>Uroviricota</taxon>
        <taxon>Caudoviricetes</taxon>
        <taxon>Grimontviridae</taxon>
    </lineage>
</organism>
<feature type="compositionally biased region" description="Basic residues" evidence="1">
    <location>
        <begin position="104"/>
        <end position="121"/>
    </location>
</feature>
<proteinExistence type="predicted"/>
<evidence type="ECO:0000313" key="3">
    <source>
        <dbReference type="Proteomes" id="UP001223176"/>
    </source>
</evidence>
<evidence type="ECO:0000313" key="2">
    <source>
        <dbReference type="EMBL" id="WHS68256.1"/>
    </source>
</evidence>
<dbReference type="EMBL" id="OQ829281">
    <property type="protein sequence ID" value="WHS68256.1"/>
    <property type="molecule type" value="Genomic_DNA"/>
</dbReference>
<evidence type="ECO:0000256" key="1">
    <source>
        <dbReference type="SAM" id="MobiDB-lite"/>
    </source>
</evidence>
<keyword evidence="3" id="KW-1185">Reference proteome</keyword>
<reference evidence="2" key="1">
    <citation type="submission" date="2023-04" db="EMBL/GenBank/DDBJ databases">
        <title>Isolation and Characterization of Novel Plasmid-specific Phages Infecting Bacteria Carrying Diverse Conjugative Plasmids.</title>
        <authorList>
            <person name="Parra B."/>
            <person name="Cockx B."/>
            <person name="Lutz V.T."/>
            <person name="Bronsted L."/>
            <person name="Smets B.F."/>
            <person name="Dechesne A."/>
        </authorList>
    </citation>
    <scope>NUCLEOTIDE SEQUENCE</scope>
</reference>
<feature type="region of interest" description="Disordered" evidence="1">
    <location>
        <begin position="82"/>
        <end position="121"/>
    </location>
</feature>
<feature type="compositionally biased region" description="Basic and acidic residues" evidence="1">
    <location>
        <begin position="82"/>
        <end position="92"/>
    </location>
</feature>
<dbReference type="Proteomes" id="UP001223176">
    <property type="component" value="Segment"/>
</dbReference>
<protein>
    <submittedName>
        <fullName evidence="2">Uncharacterized protein</fullName>
    </submittedName>
</protein>
<accession>A0AAF0KY90</accession>